<evidence type="ECO:0000256" key="1">
    <source>
        <dbReference type="ARBA" id="ARBA00018672"/>
    </source>
</evidence>
<evidence type="ECO:0000313" key="5">
    <source>
        <dbReference type="EMBL" id="CUO87129.1"/>
    </source>
</evidence>
<evidence type="ECO:0000256" key="2">
    <source>
        <dbReference type="ARBA" id="ARBA00024867"/>
    </source>
</evidence>
<keyword evidence="3" id="KW-0597">Phosphoprotein</keyword>
<feature type="modified residue" description="4-aspartylphosphate" evidence="3">
    <location>
        <position position="57"/>
    </location>
</feature>
<dbReference type="SUPFAM" id="SSF52172">
    <property type="entry name" value="CheY-like"/>
    <property type="match status" value="1"/>
</dbReference>
<evidence type="ECO:0000313" key="6">
    <source>
        <dbReference type="Proteomes" id="UP000095746"/>
    </source>
</evidence>
<dbReference type="InterPro" id="IPR001789">
    <property type="entry name" value="Sig_transdc_resp-reg_receiver"/>
</dbReference>
<feature type="domain" description="Response regulatory" evidence="4">
    <location>
        <begin position="3"/>
        <end position="88"/>
    </location>
</feature>
<accession>A0A174IQ55</accession>
<dbReference type="GO" id="GO:0000160">
    <property type="term" value="P:phosphorelay signal transduction system"/>
    <property type="evidence" value="ECO:0007669"/>
    <property type="project" value="InterPro"/>
</dbReference>
<dbReference type="EMBL" id="CYZT01000192">
    <property type="protein sequence ID" value="CUO87129.1"/>
    <property type="molecule type" value="Genomic_DNA"/>
</dbReference>
<dbReference type="AlphaFoldDB" id="A0A174IQ55"/>
<evidence type="ECO:0000259" key="4">
    <source>
        <dbReference type="PROSITE" id="PS50110"/>
    </source>
</evidence>
<name>A0A174IQ55_FLAPL</name>
<dbReference type="Gene3D" id="3.40.50.2300">
    <property type="match status" value="1"/>
</dbReference>
<reference evidence="5 6" key="1">
    <citation type="submission" date="2015-09" db="EMBL/GenBank/DDBJ databases">
        <authorList>
            <consortium name="Pathogen Informatics"/>
        </authorList>
    </citation>
    <scope>NUCLEOTIDE SEQUENCE [LARGE SCALE GENOMIC DNA]</scope>
    <source>
        <strain evidence="5 6">2789STDY5608854</strain>
    </source>
</reference>
<gene>
    <name evidence="5" type="ORF">ERS852411_02305</name>
</gene>
<comment type="function">
    <text evidence="2">May play the central regulatory role in sporulation. It may be an element of the effector pathway responsible for the activation of sporulation genes in response to nutritional stress. Spo0A may act in concert with spo0H (a sigma factor) to control the expression of some genes that are critical to the sporulation process.</text>
</comment>
<dbReference type="InterPro" id="IPR011006">
    <property type="entry name" value="CheY-like_superfamily"/>
</dbReference>
<evidence type="ECO:0000256" key="3">
    <source>
        <dbReference type="PROSITE-ProRule" id="PRU00169"/>
    </source>
</evidence>
<dbReference type="PROSITE" id="PS50110">
    <property type="entry name" value="RESPONSE_REGULATORY"/>
    <property type="match status" value="1"/>
</dbReference>
<protein>
    <recommendedName>
        <fullName evidence="1">Stage 0 sporulation protein A homolog</fullName>
    </recommendedName>
</protein>
<dbReference type="Proteomes" id="UP000095746">
    <property type="component" value="Unassembled WGS sequence"/>
</dbReference>
<organism evidence="5 6">
    <name type="scientific">Flavonifractor plautii</name>
    <name type="common">Fusobacterium plautii</name>
    <dbReference type="NCBI Taxonomy" id="292800"/>
    <lineage>
        <taxon>Bacteria</taxon>
        <taxon>Bacillati</taxon>
        <taxon>Bacillota</taxon>
        <taxon>Clostridia</taxon>
        <taxon>Eubacteriales</taxon>
        <taxon>Oscillospiraceae</taxon>
        <taxon>Flavonifractor</taxon>
    </lineage>
</organism>
<proteinExistence type="predicted"/>
<sequence length="88" mass="9459">MYRIAVCDDNPEILTQVCTTLSGSPLGKELELTPFHSGAALAAALRSGARFALLILDIELDTVDGVAIGRLLREELRDSVTQLLYISG</sequence>